<evidence type="ECO:0000313" key="7">
    <source>
        <dbReference type="EMBL" id="KJV53168.1"/>
    </source>
</evidence>
<dbReference type="RefSeq" id="WP_047220479.1">
    <property type="nucleotide sequence ID" value="NZ_LS398551.1"/>
</dbReference>
<dbReference type="PATRIC" id="fig|1359184.3.peg.209"/>
<reference evidence="7 9" key="1">
    <citation type="submission" date="2015-02" db="EMBL/GenBank/DDBJ databases">
        <title>Genome Sequencing of Rickettsiales.</title>
        <authorList>
            <person name="Daugherty S.C."/>
            <person name="Su Q."/>
            <person name="Abolude K."/>
            <person name="Beier-Sexton M."/>
            <person name="Carlyon J.A."/>
            <person name="Carter R."/>
            <person name="Day N.P."/>
            <person name="Dumler S.J."/>
            <person name="Dyachenko V."/>
            <person name="Godinez A."/>
            <person name="Kurtti T.J."/>
            <person name="Lichay M."/>
            <person name="Mullins K.E."/>
            <person name="Ott S."/>
            <person name="Pappas-Brown V."/>
            <person name="Paris D.H."/>
            <person name="Patel P."/>
            <person name="Richards A.L."/>
            <person name="Sadzewicz L."/>
            <person name="Sears K."/>
            <person name="Seidman D."/>
            <person name="Sengamalay N."/>
            <person name="Stenos J."/>
            <person name="Tallon L.J."/>
            <person name="Vincent G."/>
            <person name="Fraser C.M."/>
            <person name="Munderloh U."/>
            <person name="Dunning-Hotopp J.C."/>
        </authorList>
    </citation>
    <scope>NUCLEOTIDE SEQUENCE [LARGE SCALE GENOMIC DNA]</scope>
    <source>
        <strain evidence="7 9">Gilliam</strain>
    </source>
</reference>
<evidence type="ECO:0000313" key="10">
    <source>
        <dbReference type="Proteomes" id="UP000244959"/>
    </source>
</evidence>
<dbReference type="Proteomes" id="UP000244959">
    <property type="component" value="Chromosome I"/>
</dbReference>
<evidence type="ECO:0000256" key="5">
    <source>
        <dbReference type="ARBA" id="ARBA00023274"/>
    </source>
</evidence>
<keyword evidence="10" id="KW-1185">Reference proteome</keyword>
<dbReference type="EMBL" id="LS398551">
    <property type="protein sequence ID" value="SPR06403.1"/>
    <property type="molecule type" value="Genomic_DNA"/>
</dbReference>
<comment type="similarity">
    <text evidence="2">Belongs to the bacterial ribosomal protein bL31 family. Type A subfamily.</text>
</comment>
<dbReference type="NCBIfam" id="TIGR00105">
    <property type="entry name" value="L31"/>
    <property type="match status" value="1"/>
</dbReference>
<gene>
    <name evidence="7" type="primary">rpmE</name>
    <name evidence="8" type="ORF">GILLIAM_01222</name>
    <name evidence="7" type="ORF">OTSGILL_0964</name>
</gene>
<dbReference type="SUPFAM" id="SSF143800">
    <property type="entry name" value="L28p-like"/>
    <property type="match status" value="1"/>
</dbReference>
<keyword evidence="5 6" id="KW-0687">Ribonucleoprotein</keyword>
<dbReference type="Pfam" id="PF01197">
    <property type="entry name" value="Ribosomal_L31"/>
    <property type="match status" value="1"/>
</dbReference>
<evidence type="ECO:0000256" key="2">
    <source>
        <dbReference type="ARBA" id="ARBA00009296"/>
    </source>
</evidence>
<evidence type="ECO:0000313" key="9">
    <source>
        <dbReference type="Proteomes" id="UP000033769"/>
    </source>
</evidence>
<keyword evidence="4 6" id="KW-0689">Ribosomal protein</keyword>
<evidence type="ECO:0000256" key="1">
    <source>
        <dbReference type="ARBA" id="ARBA00003795"/>
    </source>
</evidence>
<dbReference type="GO" id="GO:1990904">
    <property type="term" value="C:ribonucleoprotein complex"/>
    <property type="evidence" value="ECO:0007669"/>
    <property type="project" value="UniProtKB-KW"/>
</dbReference>
<reference evidence="10" key="2">
    <citation type="submission" date="2018-03" db="EMBL/GenBank/DDBJ databases">
        <authorList>
            <person name="Batty M. E."/>
            <person name="Batty M E."/>
        </authorList>
    </citation>
    <scope>NUCLEOTIDE SEQUENCE [LARGE SCALE GENOMIC DNA]</scope>
    <source>
        <strain evidence="10">Gilliam</strain>
    </source>
</reference>
<proteinExistence type="inferred from homology"/>
<name>A0A0F3MBM5_ORITS</name>
<dbReference type="GO" id="GO:0003735">
    <property type="term" value="F:structural constituent of ribosome"/>
    <property type="evidence" value="ECO:0007669"/>
    <property type="project" value="InterPro"/>
</dbReference>
<protein>
    <recommendedName>
        <fullName evidence="6">50S ribosomal protein L31</fullName>
    </recommendedName>
</protein>
<dbReference type="GO" id="GO:0005840">
    <property type="term" value="C:ribosome"/>
    <property type="evidence" value="ECO:0007669"/>
    <property type="project" value="UniProtKB-KW"/>
</dbReference>
<dbReference type="Gene3D" id="4.10.830.30">
    <property type="entry name" value="Ribosomal protein L31"/>
    <property type="match status" value="1"/>
</dbReference>
<comment type="subunit">
    <text evidence="3">Part of the 50S ribosomal subunit.</text>
</comment>
<reference evidence="8" key="3">
    <citation type="submission" date="2018-03" db="EMBL/GenBank/DDBJ databases">
        <authorList>
            <person name="Keele B.F."/>
        </authorList>
    </citation>
    <scope>NUCLEOTIDE SEQUENCE [LARGE SCALE GENOMIC DNA]</scope>
    <source>
        <strain evidence="8">Gilliam</strain>
    </source>
</reference>
<evidence type="ECO:0000256" key="3">
    <source>
        <dbReference type="ARBA" id="ARBA00011838"/>
    </source>
</evidence>
<evidence type="ECO:0000313" key="8">
    <source>
        <dbReference type="EMBL" id="SPR06403.1"/>
    </source>
</evidence>
<dbReference type="Proteomes" id="UP000033769">
    <property type="component" value="Unassembled WGS sequence"/>
</dbReference>
<dbReference type="AlphaFoldDB" id="A0A0F3MBM5"/>
<accession>A0A0F3MBM5</accession>
<sequence>MKKNIHPPYKRLLVKISGDTFEVMSTYPGDEILMDVDYRTHPAWTGKGRNVFDTSNKDINEFNNRFPGLFTTKK</sequence>
<organism evidence="7 9">
    <name type="scientific">Orientia tsutsugamushi str. Gilliam</name>
    <dbReference type="NCBI Taxonomy" id="1359184"/>
    <lineage>
        <taxon>Bacteria</taxon>
        <taxon>Pseudomonadati</taxon>
        <taxon>Pseudomonadota</taxon>
        <taxon>Alphaproteobacteria</taxon>
        <taxon>Rickettsiales</taxon>
        <taxon>Rickettsiaceae</taxon>
        <taxon>Rickettsieae</taxon>
        <taxon>Orientia</taxon>
    </lineage>
</organism>
<dbReference type="EMBL" id="LANO01000011">
    <property type="protein sequence ID" value="KJV53168.1"/>
    <property type="molecule type" value="Genomic_DNA"/>
</dbReference>
<dbReference type="InterPro" id="IPR002150">
    <property type="entry name" value="Ribosomal_bL31"/>
</dbReference>
<dbReference type="InterPro" id="IPR034704">
    <property type="entry name" value="Ribosomal_bL28/bL31-like_sf"/>
</dbReference>
<dbReference type="GO" id="GO:0006412">
    <property type="term" value="P:translation"/>
    <property type="evidence" value="ECO:0007669"/>
    <property type="project" value="InterPro"/>
</dbReference>
<evidence type="ECO:0000256" key="4">
    <source>
        <dbReference type="ARBA" id="ARBA00022980"/>
    </source>
</evidence>
<comment type="function">
    <text evidence="1">Binds the 23S rRNA.</text>
</comment>
<evidence type="ECO:0000256" key="6">
    <source>
        <dbReference type="RuleBase" id="RU000564"/>
    </source>
</evidence>
<dbReference type="InterPro" id="IPR042105">
    <property type="entry name" value="Ribosomal_bL31_sf"/>
</dbReference>
<dbReference type="PROSITE" id="PS01143">
    <property type="entry name" value="RIBOSOMAL_L31"/>
    <property type="match status" value="1"/>
</dbReference>